<feature type="region of interest" description="Disordered" evidence="1">
    <location>
        <begin position="296"/>
        <end position="327"/>
    </location>
</feature>
<sequence>MARMPFEAQKQRKAKEMEGKEQRILFERDCDSRVVVVSHPLQIPTISRTDSQALKQLVHDQHLAYGNSAPPEAPNLNEKVTPQTRTSEEQPVDTDKEHLEQVKLARSAGAKSLKKRKRCREKRGHHASAATTKELKSHASISAKVASGLFNRGIRSSEIKAGASKKRKWSTFDEEAFFTPRDGEKAVVLEADQAALENADKLILARGRDETHGKLTGAMSVETERRFQSRAPHGSITRTRPFNIHELIDVDTNAEPLKQDLNPFSIRSKESLPLDGYTENKVKMPHFQTSGAVAEMPSANPDFLEHQVQHYGRSSTSTPESKHYKAT</sequence>
<proteinExistence type="predicted"/>
<evidence type="ECO:0000256" key="1">
    <source>
        <dbReference type="SAM" id="MobiDB-lite"/>
    </source>
</evidence>
<feature type="region of interest" description="Disordered" evidence="1">
    <location>
        <begin position="65"/>
        <end position="131"/>
    </location>
</feature>
<dbReference type="EMBL" id="JAMWBK010000002">
    <property type="protein sequence ID" value="KAJ8908094.1"/>
    <property type="molecule type" value="Genomic_DNA"/>
</dbReference>
<reference evidence="2 3" key="1">
    <citation type="journal article" date="2023" name="Nat. Commun.">
        <title>Origin of minicircular mitochondrial genomes in red algae.</title>
        <authorList>
            <person name="Lee Y."/>
            <person name="Cho C.H."/>
            <person name="Lee Y.M."/>
            <person name="Park S.I."/>
            <person name="Yang J.H."/>
            <person name="West J.A."/>
            <person name="Bhattacharya D."/>
            <person name="Yoon H.S."/>
        </authorList>
    </citation>
    <scope>NUCLEOTIDE SEQUENCE [LARGE SCALE GENOMIC DNA]</scope>
    <source>
        <strain evidence="2 3">CCMP1338</strain>
        <tissue evidence="2">Whole cell</tissue>
    </source>
</reference>
<evidence type="ECO:0000313" key="2">
    <source>
        <dbReference type="EMBL" id="KAJ8908094.1"/>
    </source>
</evidence>
<keyword evidence="3" id="KW-1185">Reference proteome</keyword>
<dbReference type="Proteomes" id="UP001157974">
    <property type="component" value="Unassembled WGS sequence"/>
</dbReference>
<feature type="compositionally biased region" description="Basic and acidic residues" evidence="1">
    <location>
        <begin position="93"/>
        <end position="103"/>
    </location>
</feature>
<evidence type="ECO:0000313" key="3">
    <source>
        <dbReference type="Proteomes" id="UP001157974"/>
    </source>
</evidence>
<feature type="region of interest" description="Disordered" evidence="1">
    <location>
        <begin position="1"/>
        <end position="20"/>
    </location>
</feature>
<dbReference type="AlphaFoldDB" id="A0AAV8V1D3"/>
<organism evidence="2 3">
    <name type="scientific">Rhodosorus marinus</name>
    <dbReference type="NCBI Taxonomy" id="101924"/>
    <lineage>
        <taxon>Eukaryota</taxon>
        <taxon>Rhodophyta</taxon>
        <taxon>Stylonematophyceae</taxon>
        <taxon>Stylonematales</taxon>
        <taxon>Stylonemataceae</taxon>
        <taxon>Rhodosorus</taxon>
    </lineage>
</organism>
<gene>
    <name evidence="2" type="ORF">NDN08_008189</name>
</gene>
<name>A0AAV8V1D3_9RHOD</name>
<comment type="caution">
    <text evidence="2">The sequence shown here is derived from an EMBL/GenBank/DDBJ whole genome shotgun (WGS) entry which is preliminary data.</text>
</comment>
<evidence type="ECO:0008006" key="4">
    <source>
        <dbReference type="Google" id="ProtNLM"/>
    </source>
</evidence>
<feature type="compositionally biased region" description="Basic residues" evidence="1">
    <location>
        <begin position="112"/>
        <end position="126"/>
    </location>
</feature>
<protein>
    <recommendedName>
        <fullName evidence="4">Ribosome biogenesis protein NOP53</fullName>
    </recommendedName>
</protein>
<accession>A0AAV8V1D3</accession>